<keyword evidence="3" id="KW-1185">Reference proteome</keyword>
<dbReference type="OrthoDB" id="7351510at2"/>
<proteinExistence type="predicted"/>
<dbReference type="Pfam" id="PF13521">
    <property type="entry name" value="AAA_28"/>
    <property type="match status" value="1"/>
</dbReference>
<dbReference type="SUPFAM" id="SSF52540">
    <property type="entry name" value="P-loop containing nucleoside triphosphate hydrolases"/>
    <property type="match status" value="1"/>
</dbReference>
<name>A0A0K2GFU0_NITMO</name>
<protein>
    <submittedName>
        <fullName evidence="2">Shikimate kinase</fullName>
    </submittedName>
</protein>
<dbReference type="InterPro" id="IPR038727">
    <property type="entry name" value="NadR/Ttd14_AAA_dom"/>
</dbReference>
<dbReference type="Proteomes" id="UP000069205">
    <property type="component" value="Chromosome"/>
</dbReference>
<evidence type="ECO:0000313" key="2">
    <source>
        <dbReference type="EMBL" id="ALA59830.1"/>
    </source>
</evidence>
<organism evidence="2 3">
    <name type="scientific">Nitrospira moscoviensis</name>
    <dbReference type="NCBI Taxonomy" id="42253"/>
    <lineage>
        <taxon>Bacteria</taxon>
        <taxon>Pseudomonadati</taxon>
        <taxon>Nitrospirota</taxon>
        <taxon>Nitrospiria</taxon>
        <taxon>Nitrospirales</taxon>
        <taxon>Nitrospiraceae</taxon>
        <taxon>Nitrospira</taxon>
    </lineage>
</organism>
<sequence>MKSDGYRGIGLCGAHRVGKTTLAQAVSQAAGIPFLKTHTSLLFTQKGLDPAQPMPFTTRLSIQREILAAAVAVWSRAAGRFISDRTPLDMAAYTLADVQGTTPGSDALLQYLEECVLHTNRFFSTLVVIPPGIPLVREPGKAALHEAYIEHVHTLVVGLCHDPRILAGVHLVPREVLSLNARVQRTLSLITQPDG</sequence>
<dbReference type="EMBL" id="CP011801">
    <property type="protein sequence ID" value="ALA59830.1"/>
    <property type="molecule type" value="Genomic_DNA"/>
</dbReference>
<feature type="domain" description="NadR/Ttd14 AAA" evidence="1">
    <location>
        <begin position="11"/>
        <end position="100"/>
    </location>
</feature>
<dbReference type="InterPro" id="IPR027417">
    <property type="entry name" value="P-loop_NTPase"/>
</dbReference>
<dbReference type="Gene3D" id="3.40.50.300">
    <property type="entry name" value="P-loop containing nucleotide triphosphate hydrolases"/>
    <property type="match status" value="1"/>
</dbReference>
<dbReference type="RefSeq" id="WP_053380780.1">
    <property type="nucleotide sequence ID" value="NZ_CP011801.1"/>
</dbReference>
<dbReference type="KEGG" id="nmv:NITMOv2_3438"/>
<evidence type="ECO:0000259" key="1">
    <source>
        <dbReference type="Pfam" id="PF13521"/>
    </source>
</evidence>
<dbReference type="AlphaFoldDB" id="A0A0K2GFU0"/>
<accession>A0A0K2GFU0</accession>
<dbReference type="STRING" id="42253.NITMOv2_3438"/>
<keyword evidence="2" id="KW-0808">Transferase</keyword>
<gene>
    <name evidence="2" type="ORF">NITMOv2_3438</name>
</gene>
<dbReference type="PATRIC" id="fig|42253.5.peg.3391"/>
<evidence type="ECO:0000313" key="3">
    <source>
        <dbReference type="Proteomes" id="UP000069205"/>
    </source>
</evidence>
<reference evidence="2 3" key="1">
    <citation type="journal article" date="2015" name="Proc. Natl. Acad. Sci. U.S.A.">
        <title>Expanded metabolic versatility of ubiquitous nitrite-oxidizing bacteria from the genus Nitrospira.</title>
        <authorList>
            <person name="Koch H."/>
            <person name="Lucker S."/>
            <person name="Albertsen M."/>
            <person name="Kitzinger K."/>
            <person name="Herbold C."/>
            <person name="Spieck E."/>
            <person name="Nielsen P.H."/>
            <person name="Wagner M."/>
            <person name="Daims H."/>
        </authorList>
    </citation>
    <scope>NUCLEOTIDE SEQUENCE [LARGE SCALE GENOMIC DNA]</scope>
    <source>
        <strain evidence="2 3">NSP M-1</strain>
    </source>
</reference>
<dbReference type="GO" id="GO:0016301">
    <property type="term" value="F:kinase activity"/>
    <property type="evidence" value="ECO:0007669"/>
    <property type="project" value="UniProtKB-KW"/>
</dbReference>
<keyword evidence="2" id="KW-0418">Kinase</keyword>